<evidence type="ECO:0000313" key="10">
    <source>
        <dbReference type="EMBL" id="GFU42857.1"/>
    </source>
</evidence>
<keyword evidence="5 9" id="KW-0472">Membrane</keyword>
<organism evidence="10 11">
    <name type="scientific">Nephila pilipes</name>
    <name type="common">Giant wood spider</name>
    <name type="synonym">Nephila maculata</name>
    <dbReference type="NCBI Taxonomy" id="299642"/>
    <lineage>
        <taxon>Eukaryota</taxon>
        <taxon>Metazoa</taxon>
        <taxon>Ecdysozoa</taxon>
        <taxon>Arthropoda</taxon>
        <taxon>Chelicerata</taxon>
        <taxon>Arachnida</taxon>
        <taxon>Araneae</taxon>
        <taxon>Araneomorphae</taxon>
        <taxon>Entelegynae</taxon>
        <taxon>Araneoidea</taxon>
        <taxon>Nephilidae</taxon>
        <taxon>Nephila</taxon>
    </lineage>
</organism>
<keyword evidence="8" id="KW-0844">Vision</keyword>
<evidence type="ECO:0000256" key="4">
    <source>
        <dbReference type="ARBA" id="ARBA00023040"/>
    </source>
</evidence>
<evidence type="ECO:0000256" key="1">
    <source>
        <dbReference type="ARBA" id="ARBA00004141"/>
    </source>
</evidence>
<sequence length="94" mass="10796">MPKSCGPLDPFSQRTDKRALFRIVFVWTYAAVFSFIPLFGVNRYFPEGSLTSYSFDYLSDELESKNFIMGFFFAAWCIPLINVCCCYVGIVLCL</sequence>
<evidence type="ECO:0000313" key="11">
    <source>
        <dbReference type="Proteomes" id="UP000887013"/>
    </source>
</evidence>
<dbReference type="Gene3D" id="1.20.1070.10">
    <property type="entry name" value="Rhodopsin 7-helix transmembrane proteins"/>
    <property type="match status" value="1"/>
</dbReference>
<feature type="transmembrane region" description="Helical" evidence="9">
    <location>
        <begin position="67"/>
        <end position="93"/>
    </location>
</feature>
<protein>
    <submittedName>
        <fullName evidence="10">Opsin-3</fullName>
    </submittedName>
</protein>
<keyword evidence="6" id="KW-0675">Receptor</keyword>
<keyword evidence="3 9" id="KW-1133">Transmembrane helix</keyword>
<accession>A0A8X6R213</accession>
<keyword evidence="4" id="KW-0297">G-protein coupled receptor</keyword>
<proteinExistence type="predicted"/>
<evidence type="ECO:0000256" key="2">
    <source>
        <dbReference type="ARBA" id="ARBA00022692"/>
    </source>
</evidence>
<evidence type="ECO:0000256" key="5">
    <source>
        <dbReference type="ARBA" id="ARBA00023136"/>
    </source>
</evidence>
<keyword evidence="8" id="KW-0716">Sensory transduction</keyword>
<dbReference type="OrthoDB" id="2105199at2759"/>
<comment type="caution">
    <text evidence="10">The sequence shown here is derived from an EMBL/GenBank/DDBJ whole genome shotgun (WGS) entry which is preliminary data.</text>
</comment>
<dbReference type="GO" id="GO:0016020">
    <property type="term" value="C:membrane"/>
    <property type="evidence" value="ECO:0007669"/>
    <property type="project" value="UniProtKB-SubCell"/>
</dbReference>
<evidence type="ECO:0000256" key="7">
    <source>
        <dbReference type="ARBA" id="ARBA00023224"/>
    </source>
</evidence>
<keyword evidence="11" id="KW-1185">Reference proteome</keyword>
<name>A0A8X6R213_NEPPI</name>
<dbReference type="Pfam" id="PF00001">
    <property type="entry name" value="7tm_1"/>
    <property type="match status" value="1"/>
</dbReference>
<comment type="subcellular location">
    <subcellularLocation>
        <location evidence="1">Membrane</location>
        <topology evidence="1">Multi-pass membrane protein</topology>
    </subcellularLocation>
</comment>
<dbReference type="InterPro" id="IPR050125">
    <property type="entry name" value="GPCR_opsins"/>
</dbReference>
<keyword evidence="2 9" id="KW-0812">Transmembrane</keyword>
<dbReference type="EMBL" id="BMAW01085423">
    <property type="protein sequence ID" value="GFU42857.1"/>
    <property type="molecule type" value="Genomic_DNA"/>
</dbReference>
<feature type="transmembrane region" description="Helical" evidence="9">
    <location>
        <begin position="20"/>
        <end position="40"/>
    </location>
</feature>
<keyword evidence="7" id="KW-0807">Transducer</keyword>
<gene>
    <name evidence="10" type="primary">NCL1_33107</name>
    <name evidence="10" type="ORF">NPIL_86071</name>
</gene>
<evidence type="ECO:0000256" key="9">
    <source>
        <dbReference type="SAM" id="Phobius"/>
    </source>
</evidence>
<dbReference type="AlphaFoldDB" id="A0A8X6R213"/>
<dbReference type="Proteomes" id="UP000887013">
    <property type="component" value="Unassembled WGS sequence"/>
</dbReference>
<evidence type="ECO:0000256" key="8">
    <source>
        <dbReference type="ARBA" id="ARBA00023305"/>
    </source>
</evidence>
<dbReference type="InterPro" id="IPR000276">
    <property type="entry name" value="GPCR_Rhodpsn"/>
</dbReference>
<dbReference type="GO" id="GO:0007601">
    <property type="term" value="P:visual perception"/>
    <property type="evidence" value="ECO:0007669"/>
    <property type="project" value="UniProtKB-KW"/>
</dbReference>
<reference evidence="10" key="1">
    <citation type="submission" date="2020-08" db="EMBL/GenBank/DDBJ databases">
        <title>Multicomponent nature underlies the extraordinary mechanical properties of spider dragline silk.</title>
        <authorList>
            <person name="Kono N."/>
            <person name="Nakamura H."/>
            <person name="Mori M."/>
            <person name="Yoshida Y."/>
            <person name="Ohtoshi R."/>
            <person name="Malay A.D."/>
            <person name="Moran D.A.P."/>
            <person name="Tomita M."/>
            <person name="Numata K."/>
            <person name="Arakawa K."/>
        </authorList>
    </citation>
    <scope>NUCLEOTIDE SEQUENCE</scope>
</reference>
<dbReference type="PANTHER" id="PTHR24240">
    <property type="entry name" value="OPSIN"/>
    <property type="match status" value="1"/>
</dbReference>
<dbReference type="GO" id="GO:0004930">
    <property type="term" value="F:G protein-coupled receptor activity"/>
    <property type="evidence" value="ECO:0007669"/>
    <property type="project" value="UniProtKB-KW"/>
</dbReference>
<evidence type="ECO:0000256" key="6">
    <source>
        <dbReference type="ARBA" id="ARBA00023170"/>
    </source>
</evidence>
<evidence type="ECO:0000256" key="3">
    <source>
        <dbReference type="ARBA" id="ARBA00022989"/>
    </source>
</evidence>
<dbReference type="SUPFAM" id="SSF81321">
    <property type="entry name" value="Family A G protein-coupled receptor-like"/>
    <property type="match status" value="1"/>
</dbReference>